<evidence type="ECO:0000256" key="3">
    <source>
        <dbReference type="ARBA" id="ARBA00022516"/>
    </source>
</evidence>
<name>A0A317L143_9BACI</name>
<evidence type="ECO:0000313" key="14">
    <source>
        <dbReference type="EMBL" id="PWU67559.1"/>
    </source>
</evidence>
<evidence type="ECO:0000256" key="12">
    <source>
        <dbReference type="ARBA" id="ARBA00023264"/>
    </source>
</evidence>
<feature type="domain" description="DAGKc" evidence="13">
    <location>
        <begin position="1"/>
        <end position="131"/>
    </location>
</feature>
<dbReference type="Pfam" id="PF19279">
    <property type="entry name" value="YegS_C"/>
    <property type="match status" value="1"/>
</dbReference>
<dbReference type="InterPro" id="IPR050187">
    <property type="entry name" value="Lipid_Phosphate_FormReg"/>
</dbReference>
<dbReference type="GO" id="GO:0046872">
    <property type="term" value="F:metal ion binding"/>
    <property type="evidence" value="ECO:0007669"/>
    <property type="project" value="UniProtKB-KW"/>
</dbReference>
<keyword evidence="15" id="KW-1185">Reference proteome</keyword>
<dbReference type="NCBIfam" id="TIGR00147">
    <property type="entry name" value="YegS/Rv2252/BmrU family lipid kinase"/>
    <property type="match status" value="1"/>
</dbReference>
<dbReference type="InterPro" id="IPR017438">
    <property type="entry name" value="ATP-NAD_kinase_N"/>
</dbReference>
<evidence type="ECO:0000256" key="2">
    <source>
        <dbReference type="ARBA" id="ARBA00005983"/>
    </source>
</evidence>
<dbReference type="RefSeq" id="WP_109984927.1">
    <property type="nucleotide sequence ID" value="NZ_QGTD01000013.1"/>
</dbReference>
<dbReference type="PANTHER" id="PTHR12358:SF106">
    <property type="entry name" value="LIPID KINASE YEGS"/>
    <property type="match status" value="1"/>
</dbReference>
<evidence type="ECO:0000256" key="9">
    <source>
        <dbReference type="ARBA" id="ARBA00022842"/>
    </source>
</evidence>
<evidence type="ECO:0000256" key="5">
    <source>
        <dbReference type="ARBA" id="ARBA00022723"/>
    </source>
</evidence>
<evidence type="ECO:0000256" key="8">
    <source>
        <dbReference type="ARBA" id="ARBA00022840"/>
    </source>
</evidence>
<dbReference type="GO" id="GO:0004143">
    <property type="term" value="F:ATP-dependent diacylglycerol kinase activity"/>
    <property type="evidence" value="ECO:0007669"/>
    <property type="project" value="TreeGrafter"/>
</dbReference>
<dbReference type="InterPro" id="IPR016064">
    <property type="entry name" value="NAD/diacylglycerol_kinase_sf"/>
</dbReference>
<dbReference type="GO" id="GO:0005524">
    <property type="term" value="F:ATP binding"/>
    <property type="evidence" value="ECO:0007669"/>
    <property type="project" value="UniProtKB-KW"/>
</dbReference>
<dbReference type="OrthoDB" id="142078at2"/>
<dbReference type="Gene3D" id="3.40.50.10330">
    <property type="entry name" value="Probable inorganic polyphosphate/atp-NAD kinase, domain 1"/>
    <property type="match status" value="1"/>
</dbReference>
<keyword evidence="12" id="KW-1208">Phospholipid metabolism</keyword>
<evidence type="ECO:0000259" key="13">
    <source>
        <dbReference type="PROSITE" id="PS50146"/>
    </source>
</evidence>
<comment type="cofactor">
    <cofactor evidence="1">
        <name>Mg(2+)</name>
        <dbReference type="ChEBI" id="CHEBI:18420"/>
    </cofactor>
</comment>
<gene>
    <name evidence="14" type="ORF">DLJ74_13930</name>
</gene>
<evidence type="ECO:0000256" key="11">
    <source>
        <dbReference type="ARBA" id="ARBA00023209"/>
    </source>
</evidence>
<keyword evidence="4" id="KW-0808">Transferase</keyword>
<dbReference type="InterPro" id="IPR005218">
    <property type="entry name" value="Diacylglycerol/lipid_kinase"/>
</dbReference>
<accession>A0A317L143</accession>
<evidence type="ECO:0000256" key="7">
    <source>
        <dbReference type="ARBA" id="ARBA00022777"/>
    </source>
</evidence>
<keyword evidence="6" id="KW-0547">Nucleotide-binding</keyword>
<proteinExistence type="inferred from homology"/>
<keyword evidence="9" id="KW-0460">Magnesium</keyword>
<dbReference type="Gene3D" id="2.60.200.40">
    <property type="match status" value="1"/>
</dbReference>
<dbReference type="GO" id="GO:0008654">
    <property type="term" value="P:phospholipid biosynthetic process"/>
    <property type="evidence" value="ECO:0007669"/>
    <property type="project" value="UniProtKB-KW"/>
</dbReference>
<evidence type="ECO:0000256" key="1">
    <source>
        <dbReference type="ARBA" id="ARBA00001946"/>
    </source>
</evidence>
<keyword evidence="5" id="KW-0479">Metal-binding</keyword>
<dbReference type="AlphaFoldDB" id="A0A317L143"/>
<evidence type="ECO:0000256" key="6">
    <source>
        <dbReference type="ARBA" id="ARBA00022741"/>
    </source>
</evidence>
<keyword evidence="3" id="KW-0444">Lipid biosynthesis</keyword>
<comment type="similarity">
    <text evidence="2">Belongs to the diacylglycerol/lipid kinase family.</text>
</comment>
<protein>
    <recommendedName>
        <fullName evidence="13">DAGKc domain-containing protein</fullName>
    </recommendedName>
</protein>
<dbReference type="InterPro" id="IPR045540">
    <property type="entry name" value="YegS/DAGK_C"/>
</dbReference>
<keyword evidence="8" id="KW-0067">ATP-binding</keyword>
<dbReference type="InterPro" id="IPR001206">
    <property type="entry name" value="Diacylglycerol_kinase_cat_dom"/>
</dbReference>
<keyword evidence="7" id="KW-0418">Kinase</keyword>
<dbReference type="PROSITE" id="PS50146">
    <property type="entry name" value="DAGK"/>
    <property type="match status" value="1"/>
</dbReference>
<sequence>MKTAMVIVNPSSGSEESENYRNKVLDKLQNKGYRVTSRITQKVRDAVHFAQEACESNLDLIVIMGGDGTINEVINGIAPTNHYPTLLIIPFGTVNNFAKALELPLNPDEAIEIIEKGQFQNVDIGKVNDQYFMNLINLGVIAEATYSVTAEQKSKYGSFAYFIEGVKKFSEKDVFRVQIETDIDTLDTDAMFVLVAVTDTFAGWKNMIKEAEIDDGYLHLFIFKELTSIKSIAMIAKLMSGSLKEQNNVIYRKAKEAIIQTNTTKVINVDGDEGEETPLKIRILPSRLRVMV</sequence>
<dbReference type="Proteomes" id="UP000245624">
    <property type="component" value="Unassembled WGS sequence"/>
</dbReference>
<reference evidence="14 15" key="1">
    <citation type="submission" date="2018-05" db="EMBL/GenBank/DDBJ databases">
        <title>Genomic analysis of Gracilibacillus dipsosauri DD1 reveals novel features of a salt-tolerant amylase.</title>
        <authorList>
            <person name="Deutch C.E."/>
            <person name="Yang S."/>
        </authorList>
    </citation>
    <scope>NUCLEOTIDE SEQUENCE [LARGE SCALE GENOMIC DNA]</scope>
    <source>
        <strain evidence="14 15">DD1</strain>
    </source>
</reference>
<dbReference type="EMBL" id="QGTD01000013">
    <property type="protein sequence ID" value="PWU67559.1"/>
    <property type="molecule type" value="Genomic_DNA"/>
</dbReference>
<keyword evidence="11" id="KW-0594">Phospholipid biosynthesis</keyword>
<evidence type="ECO:0000256" key="10">
    <source>
        <dbReference type="ARBA" id="ARBA00023098"/>
    </source>
</evidence>
<dbReference type="SUPFAM" id="SSF111331">
    <property type="entry name" value="NAD kinase/diacylglycerol kinase-like"/>
    <property type="match status" value="1"/>
</dbReference>
<dbReference type="SMART" id="SM00046">
    <property type="entry name" value="DAGKc"/>
    <property type="match status" value="1"/>
</dbReference>
<comment type="caution">
    <text evidence="14">The sequence shown here is derived from an EMBL/GenBank/DDBJ whole genome shotgun (WGS) entry which is preliminary data.</text>
</comment>
<dbReference type="GO" id="GO:0005886">
    <property type="term" value="C:plasma membrane"/>
    <property type="evidence" value="ECO:0007669"/>
    <property type="project" value="TreeGrafter"/>
</dbReference>
<dbReference type="PANTHER" id="PTHR12358">
    <property type="entry name" value="SPHINGOSINE KINASE"/>
    <property type="match status" value="1"/>
</dbReference>
<evidence type="ECO:0000313" key="15">
    <source>
        <dbReference type="Proteomes" id="UP000245624"/>
    </source>
</evidence>
<evidence type="ECO:0000256" key="4">
    <source>
        <dbReference type="ARBA" id="ARBA00022679"/>
    </source>
</evidence>
<keyword evidence="10" id="KW-0443">Lipid metabolism</keyword>
<organism evidence="14 15">
    <name type="scientific">Gracilibacillus dipsosauri</name>
    <dbReference type="NCBI Taxonomy" id="178340"/>
    <lineage>
        <taxon>Bacteria</taxon>
        <taxon>Bacillati</taxon>
        <taxon>Bacillota</taxon>
        <taxon>Bacilli</taxon>
        <taxon>Bacillales</taxon>
        <taxon>Bacillaceae</taxon>
        <taxon>Gracilibacillus</taxon>
    </lineage>
</organism>
<dbReference type="Pfam" id="PF00781">
    <property type="entry name" value="DAGK_cat"/>
    <property type="match status" value="1"/>
</dbReference>